<gene>
    <name evidence="1" type="ORF">ERS852491_03935</name>
</gene>
<organism evidence="1 2">
    <name type="scientific">Faecalicatena contorta</name>
    <dbReference type="NCBI Taxonomy" id="39482"/>
    <lineage>
        <taxon>Bacteria</taxon>
        <taxon>Bacillati</taxon>
        <taxon>Bacillota</taxon>
        <taxon>Clostridia</taxon>
        <taxon>Lachnospirales</taxon>
        <taxon>Lachnospiraceae</taxon>
        <taxon>Faecalicatena</taxon>
    </lineage>
</organism>
<dbReference type="AlphaFoldDB" id="A0A174JGR0"/>
<name>A0A174JGR0_9FIRM</name>
<dbReference type="Proteomes" id="UP000095544">
    <property type="component" value="Unassembled WGS sequence"/>
</dbReference>
<dbReference type="EMBL" id="CYZU01000048">
    <property type="protein sequence ID" value="CUO98872.1"/>
    <property type="molecule type" value="Genomic_DNA"/>
</dbReference>
<reference evidence="1 2" key="1">
    <citation type="submission" date="2015-09" db="EMBL/GenBank/DDBJ databases">
        <authorList>
            <consortium name="Pathogen Informatics"/>
        </authorList>
    </citation>
    <scope>NUCLEOTIDE SEQUENCE [LARGE SCALE GENOMIC DNA]</scope>
    <source>
        <strain evidence="1 2">2789STDY5834876</strain>
    </source>
</reference>
<dbReference type="STRING" id="39482.ERS852491_03935"/>
<evidence type="ECO:0000313" key="1">
    <source>
        <dbReference type="EMBL" id="CUO98872.1"/>
    </source>
</evidence>
<proteinExistence type="predicted"/>
<protein>
    <submittedName>
        <fullName evidence="1">Uncharacterized protein</fullName>
    </submittedName>
</protein>
<dbReference type="RefSeq" id="WP_055154734.1">
    <property type="nucleotide sequence ID" value="NZ_CYZU01000048.1"/>
</dbReference>
<sequence length="64" mass="7466">MENKKYKVIKQFDAFYCDGGRITVNPGALFKITSGRVYFLNTQNYLPWVATKLFLSTTDNYMEN</sequence>
<accession>A0A174JGR0</accession>
<evidence type="ECO:0000313" key="2">
    <source>
        <dbReference type="Proteomes" id="UP000095544"/>
    </source>
</evidence>